<evidence type="ECO:0000256" key="2">
    <source>
        <dbReference type="ARBA" id="ARBA00022448"/>
    </source>
</evidence>
<proteinExistence type="predicted"/>
<dbReference type="GO" id="GO:0022857">
    <property type="term" value="F:transmembrane transporter activity"/>
    <property type="evidence" value="ECO:0007669"/>
    <property type="project" value="InterPro"/>
</dbReference>
<evidence type="ECO:0000256" key="1">
    <source>
        <dbReference type="ARBA" id="ARBA00004651"/>
    </source>
</evidence>
<evidence type="ECO:0000256" key="7">
    <source>
        <dbReference type="SAM" id="Phobius"/>
    </source>
</evidence>
<gene>
    <name evidence="9" type="ORF">DCO16_00680</name>
</gene>
<dbReference type="PROSITE" id="PS00216">
    <property type="entry name" value="SUGAR_TRANSPORT_1"/>
    <property type="match status" value="1"/>
</dbReference>
<dbReference type="Pfam" id="PF00083">
    <property type="entry name" value="Sugar_tr"/>
    <property type="match status" value="2"/>
</dbReference>
<feature type="transmembrane region" description="Helical" evidence="7">
    <location>
        <begin position="250"/>
        <end position="277"/>
    </location>
</feature>
<dbReference type="PANTHER" id="PTHR43045:SF7">
    <property type="entry name" value="MAJOR FACILITATOR SUPERFAMILY TRANSPORTER"/>
    <property type="match status" value="1"/>
</dbReference>
<name>A0A6M9PHW0_9BURK</name>
<keyword evidence="4 7" id="KW-0812">Transmembrane</keyword>
<feature type="transmembrane region" description="Helical" evidence="7">
    <location>
        <begin position="391"/>
        <end position="410"/>
    </location>
</feature>
<evidence type="ECO:0000256" key="5">
    <source>
        <dbReference type="ARBA" id="ARBA00022989"/>
    </source>
</evidence>
<accession>A0A6M9PHW0</accession>
<feature type="transmembrane region" description="Helical" evidence="7">
    <location>
        <begin position="289"/>
        <end position="308"/>
    </location>
</feature>
<feature type="transmembrane region" description="Helical" evidence="7">
    <location>
        <begin position="193"/>
        <end position="212"/>
    </location>
</feature>
<dbReference type="InterPro" id="IPR005829">
    <property type="entry name" value="Sugar_transporter_CS"/>
</dbReference>
<comment type="subcellular location">
    <subcellularLocation>
        <location evidence="1">Cell membrane</location>
        <topology evidence="1">Multi-pass membrane protein</topology>
    </subcellularLocation>
</comment>
<sequence>MPRKIFQNNMLKKDTHSYRKVATAACFGTFLEWYDFLTFATLAVVFGPLFFPYSDPNTALLASLATFGVGMVVRPLGAAFFGSLGDKIGRKPIFMITISLMGIATVLVGFLPTYEQIGIWASVMLVSLRLLQGLSAGGEIGGSAVYLTEHAGNESRGFKTSFLQLMGPLGILASTLQIALLRHYLSPEDFQAWGWRVPFWISFFLLIIAFWIRRSLEETPVFLELTKKNKKVESQLINNFKDPEIRKRMFLLFFCISSSGAILFFCVQVYTAIFLKVSVNIPSGIVDQLSIYATVVLFPLTVFAGWLSDKIGRKPVVISGLILGTFFIHPAYEILQSLGTQYLQYGTPSSLLGIGLILTVLSLALGLVVGPQTALLAELFPAKSRNSAATLPHNLAAGWIGGLLPLIVTWLNQWSGNSLTGLWYPTIFLAIGTVIAYFYMPETNKVNLLN</sequence>
<dbReference type="PROSITE" id="PS00217">
    <property type="entry name" value="SUGAR_TRANSPORT_2"/>
    <property type="match status" value="1"/>
</dbReference>
<evidence type="ECO:0000256" key="4">
    <source>
        <dbReference type="ARBA" id="ARBA00022692"/>
    </source>
</evidence>
<dbReference type="PANTHER" id="PTHR43045">
    <property type="entry name" value="SHIKIMATE TRANSPORTER"/>
    <property type="match status" value="1"/>
</dbReference>
<dbReference type="FunFam" id="1.20.1250.20:FF:000001">
    <property type="entry name" value="Dicarboxylate MFS transporter"/>
    <property type="match status" value="1"/>
</dbReference>
<reference evidence="9 10" key="1">
    <citation type="submission" date="2018-04" db="EMBL/GenBank/DDBJ databases">
        <title>Polynucleobacter sp. LimPoW16 genome.</title>
        <authorList>
            <person name="Hahn M.W."/>
        </authorList>
    </citation>
    <scope>NUCLEOTIDE SEQUENCE [LARGE SCALE GENOMIC DNA]</scope>
    <source>
        <strain evidence="9 10">LimPoW16</strain>
    </source>
</reference>
<dbReference type="KEGG" id="pani:DCO16_00680"/>
<feature type="transmembrane region" description="Helical" evidence="7">
    <location>
        <begin position="21"/>
        <end position="47"/>
    </location>
</feature>
<evidence type="ECO:0000313" key="10">
    <source>
        <dbReference type="Proteomes" id="UP000500806"/>
    </source>
</evidence>
<evidence type="ECO:0000259" key="8">
    <source>
        <dbReference type="PROSITE" id="PS50850"/>
    </source>
</evidence>
<dbReference type="Gene3D" id="1.20.1250.20">
    <property type="entry name" value="MFS general substrate transporter like domains"/>
    <property type="match status" value="2"/>
</dbReference>
<dbReference type="InterPro" id="IPR020846">
    <property type="entry name" value="MFS_dom"/>
</dbReference>
<dbReference type="GO" id="GO:0005886">
    <property type="term" value="C:plasma membrane"/>
    <property type="evidence" value="ECO:0007669"/>
    <property type="project" value="UniProtKB-SubCell"/>
</dbReference>
<keyword evidence="3" id="KW-1003">Cell membrane</keyword>
<feature type="domain" description="Major facilitator superfamily (MFS) profile" evidence="8">
    <location>
        <begin position="21"/>
        <end position="444"/>
    </location>
</feature>
<protein>
    <submittedName>
        <fullName evidence="9">MFS transporter</fullName>
    </submittedName>
</protein>
<feature type="transmembrane region" description="Helical" evidence="7">
    <location>
        <begin position="315"/>
        <end position="332"/>
    </location>
</feature>
<feature type="transmembrane region" description="Helical" evidence="7">
    <location>
        <begin position="93"/>
        <end position="111"/>
    </location>
</feature>
<evidence type="ECO:0000256" key="3">
    <source>
        <dbReference type="ARBA" id="ARBA00022475"/>
    </source>
</evidence>
<dbReference type="PROSITE" id="PS50850">
    <property type="entry name" value="MFS"/>
    <property type="match status" value="1"/>
</dbReference>
<feature type="transmembrane region" description="Helical" evidence="7">
    <location>
        <begin position="352"/>
        <end position="370"/>
    </location>
</feature>
<feature type="transmembrane region" description="Helical" evidence="7">
    <location>
        <begin position="422"/>
        <end position="440"/>
    </location>
</feature>
<keyword evidence="5 7" id="KW-1133">Transmembrane helix</keyword>
<dbReference type="SUPFAM" id="SSF103473">
    <property type="entry name" value="MFS general substrate transporter"/>
    <property type="match status" value="1"/>
</dbReference>
<dbReference type="InterPro" id="IPR036259">
    <property type="entry name" value="MFS_trans_sf"/>
</dbReference>
<keyword evidence="2" id="KW-0813">Transport</keyword>
<evidence type="ECO:0000313" key="9">
    <source>
        <dbReference type="EMBL" id="QKM61724.1"/>
    </source>
</evidence>
<keyword evidence="10" id="KW-1185">Reference proteome</keyword>
<feature type="transmembrane region" description="Helical" evidence="7">
    <location>
        <begin position="59"/>
        <end position="81"/>
    </location>
</feature>
<dbReference type="AlphaFoldDB" id="A0A6M9PHW0"/>
<evidence type="ECO:0000256" key="6">
    <source>
        <dbReference type="ARBA" id="ARBA00023136"/>
    </source>
</evidence>
<keyword evidence="6 7" id="KW-0472">Membrane</keyword>
<dbReference type="InterPro" id="IPR005828">
    <property type="entry name" value="MFS_sugar_transport-like"/>
</dbReference>
<organism evidence="9 10">
    <name type="scientific">Polynucleobacter antarcticus</name>
    <dbReference type="NCBI Taxonomy" id="1743162"/>
    <lineage>
        <taxon>Bacteria</taxon>
        <taxon>Pseudomonadati</taxon>
        <taxon>Pseudomonadota</taxon>
        <taxon>Betaproteobacteria</taxon>
        <taxon>Burkholderiales</taxon>
        <taxon>Burkholderiaceae</taxon>
        <taxon>Polynucleobacter</taxon>
    </lineage>
</organism>
<dbReference type="Proteomes" id="UP000500806">
    <property type="component" value="Chromosome"/>
</dbReference>
<dbReference type="EMBL" id="CP028941">
    <property type="protein sequence ID" value="QKM61724.1"/>
    <property type="molecule type" value="Genomic_DNA"/>
</dbReference>